<dbReference type="AlphaFoldDB" id="A0A834T3Q3"/>
<accession>A0A834T3Q3</accession>
<proteinExistence type="predicted"/>
<evidence type="ECO:0000313" key="2">
    <source>
        <dbReference type="Proteomes" id="UP000634136"/>
    </source>
</evidence>
<dbReference type="EMBL" id="JAAIUW010000010">
    <property type="protein sequence ID" value="KAF7813242.1"/>
    <property type="molecule type" value="Genomic_DNA"/>
</dbReference>
<protein>
    <submittedName>
        <fullName evidence="1">Uncharacterized protein</fullName>
    </submittedName>
</protein>
<dbReference type="Proteomes" id="UP000634136">
    <property type="component" value="Unassembled WGS sequence"/>
</dbReference>
<evidence type="ECO:0000313" key="1">
    <source>
        <dbReference type="EMBL" id="KAF7813242.1"/>
    </source>
</evidence>
<reference evidence="1" key="1">
    <citation type="submission" date="2020-09" db="EMBL/GenBank/DDBJ databases">
        <title>Genome-Enabled Discovery of Anthraquinone Biosynthesis in Senna tora.</title>
        <authorList>
            <person name="Kang S.-H."/>
            <person name="Pandey R.P."/>
            <person name="Lee C.-M."/>
            <person name="Sim J.-S."/>
            <person name="Jeong J.-T."/>
            <person name="Choi B.-S."/>
            <person name="Jung M."/>
            <person name="Ginzburg D."/>
            <person name="Zhao K."/>
            <person name="Won S.Y."/>
            <person name="Oh T.-J."/>
            <person name="Yu Y."/>
            <person name="Kim N.-H."/>
            <person name="Lee O.R."/>
            <person name="Lee T.-H."/>
            <person name="Bashyal P."/>
            <person name="Kim T.-S."/>
            <person name="Lee W.-H."/>
            <person name="Kawkins C."/>
            <person name="Kim C.-K."/>
            <person name="Kim J.S."/>
            <person name="Ahn B.O."/>
            <person name="Rhee S.Y."/>
            <person name="Sohng J.K."/>
        </authorList>
    </citation>
    <scope>NUCLEOTIDE SEQUENCE</scope>
    <source>
        <tissue evidence="1">Leaf</tissue>
    </source>
</reference>
<organism evidence="1 2">
    <name type="scientific">Senna tora</name>
    <dbReference type="NCBI Taxonomy" id="362788"/>
    <lineage>
        <taxon>Eukaryota</taxon>
        <taxon>Viridiplantae</taxon>
        <taxon>Streptophyta</taxon>
        <taxon>Embryophyta</taxon>
        <taxon>Tracheophyta</taxon>
        <taxon>Spermatophyta</taxon>
        <taxon>Magnoliopsida</taxon>
        <taxon>eudicotyledons</taxon>
        <taxon>Gunneridae</taxon>
        <taxon>Pentapetalae</taxon>
        <taxon>rosids</taxon>
        <taxon>fabids</taxon>
        <taxon>Fabales</taxon>
        <taxon>Fabaceae</taxon>
        <taxon>Caesalpinioideae</taxon>
        <taxon>Cassia clade</taxon>
        <taxon>Senna</taxon>
    </lineage>
</organism>
<name>A0A834T3Q3_9FABA</name>
<gene>
    <name evidence="1" type="ORF">G2W53_034218</name>
</gene>
<keyword evidence="2" id="KW-1185">Reference proteome</keyword>
<comment type="caution">
    <text evidence="1">The sequence shown here is derived from an EMBL/GenBank/DDBJ whole genome shotgun (WGS) entry which is preliminary data.</text>
</comment>
<sequence>MAQRVEKEQGGLFVGLISMGFLKNKSGPTY</sequence>